<proteinExistence type="inferred from homology"/>
<dbReference type="AlphaFoldDB" id="A0A9W4GYR5"/>
<accession>A0A9W4GYR5</accession>
<evidence type="ECO:0000256" key="7">
    <source>
        <dbReference type="SAM" id="Phobius"/>
    </source>
</evidence>
<feature type="compositionally biased region" description="Low complexity" evidence="6">
    <location>
        <begin position="17"/>
        <end position="79"/>
    </location>
</feature>
<keyword evidence="9" id="KW-1185">Reference proteome</keyword>
<protein>
    <recommendedName>
        <fullName evidence="10">Lysoplasmalogenase</fullName>
    </recommendedName>
</protein>
<feature type="transmembrane region" description="Helical" evidence="7">
    <location>
        <begin position="172"/>
        <end position="196"/>
    </location>
</feature>
<feature type="compositionally biased region" description="Low complexity" evidence="6">
    <location>
        <begin position="331"/>
        <end position="349"/>
    </location>
</feature>
<name>A0A9W4GYR5_9ACTN</name>
<organism evidence="8 9">
    <name type="scientific">Actinacidiphila bryophytorum</name>
    <dbReference type="NCBI Taxonomy" id="1436133"/>
    <lineage>
        <taxon>Bacteria</taxon>
        <taxon>Bacillati</taxon>
        <taxon>Actinomycetota</taxon>
        <taxon>Actinomycetes</taxon>
        <taxon>Kitasatosporales</taxon>
        <taxon>Streptomycetaceae</taxon>
        <taxon>Actinacidiphila</taxon>
    </lineage>
</organism>
<evidence type="ECO:0000256" key="5">
    <source>
        <dbReference type="ARBA" id="ARBA00023136"/>
    </source>
</evidence>
<feature type="region of interest" description="Disordered" evidence="6">
    <location>
        <begin position="318"/>
        <end position="349"/>
    </location>
</feature>
<evidence type="ECO:0000313" key="9">
    <source>
        <dbReference type="Proteomes" id="UP001153328"/>
    </source>
</evidence>
<comment type="subcellular location">
    <subcellularLocation>
        <location evidence="1">Membrane</location>
        <topology evidence="1">Multi-pass membrane protein</topology>
    </subcellularLocation>
</comment>
<comment type="similarity">
    <text evidence="2">Belongs to the TMEM86 family.</text>
</comment>
<feature type="transmembrane region" description="Helical" evidence="7">
    <location>
        <begin position="108"/>
        <end position="127"/>
    </location>
</feature>
<keyword evidence="4 7" id="KW-1133">Transmembrane helix</keyword>
<evidence type="ECO:0000256" key="1">
    <source>
        <dbReference type="ARBA" id="ARBA00004141"/>
    </source>
</evidence>
<dbReference type="PANTHER" id="PTHR31885">
    <property type="entry name" value="GH04784P"/>
    <property type="match status" value="1"/>
</dbReference>
<sequence>MTPPDSAGGPATGPGGAPTAPGASADGPPAAGTPTGTAAGTPAPAAGGGSLPAAAPDATPDLTAGPGGAPAAPGAAGDPVGRRARLGWLRGAGVTDPAGGTAWGLRRVRSGVVVGVFWGVAVVQLVAVGGDFGVVRGVSKGLLMPVLALWVWGWRGPRGLVWGLGWGWGGDVLLEVGGTVAFLAGMGCFAAGHVCYLRLFRRYGGFGGPRAAVRVRCSAYAVVCVVLVVLLWPGLDPGMRVPVALYSLLLTAMAAGAYGLGAAARTGGALFLLSDSLIATDLADWPQLPGPGVWVMATYAAGQMLLALGVLRASGGGPRAGRRGSGEGEVPGPASARAVPGAAAGAGQR</sequence>
<dbReference type="EMBL" id="CAJVAX010000012">
    <property type="protein sequence ID" value="CAG7634617.1"/>
    <property type="molecule type" value="Genomic_DNA"/>
</dbReference>
<dbReference type="Proteomes" id="UP001153328">
    <property type="component" value="Unassembled WGS sequence"/>
</dbReference>
<keyword evidence="3 7" id="KW-0812">Transmembrane</keyword>
<gene>
    <name evidence="8" type="ORF">SBRY_21093</name>
</gene>
<evidence type="ECO:0000313" key="8">
    <source>
        <dbReference type="EMBL" id="CAG7634617.1"/>
    </source>
</evidence>
<dbReference type="Pfam" id="PF07947">
    <property type="entry name" value="YhhN"/>
    <property type="match status" value="1"/>
</dbReference>
<reference evidence="8" key="1">
    <citation type="submission" date="2021-06" db="EMBL/GenBank/DDBJ databases">
        <authorList>
            <person name="Arsene-Ploetze F."/>
        </authorList>
    </citation>
    <scope>NUCLEOTIDE SEQUENCE</scope>
    <source>
        <strain evidence="8">SBRY1</strain>
    </source>
</reference>
<evidence type="ECO:0000256" key="2">
    <source>
        <dbReference type="ARBA" id="ARBA00007375"/>
    </source>
</evidence>
<dbReference type="PANTHER" id="PTHR31885:SF6">
    <property type="entry name" value="GH04784P"/>
    <property type="match status" value="1"/>
</dbReference>
<dbReference type="InterPro" id="IPR012506">
    <property type="entry name" value="TMEM86B-like"/>
</dbReference>
<evidence type="ECO:0008006" key="10">
    <source>
        <dbReference type="Google" id="ProtNLM"/>
    </source>
</evidence>
<feature type="transmembrane region" description="Helical" evidence="7">
    <location>
        <begin position="217"/>
        <end position="235"/>
    </location>
</feature>
<keyword evidence="5 7" id="KW-0472">Membrane</keyword>
<evidence type="ECO:0000256" key="3">
    <source>
        <dbReference type="ARBA" id="ARBA00022692"/>
    </source>
</evidence>
<dbReference type="GO" id="GO:0016787">
    <property type="term" value="F:hydrolase activity"/>
    <property type="evidence" value="ECO:0007669"/>
    <property type="project" value="TreeGrafter"/>
</dbReference>
<comment type="caution">
    <text evidence="8">The sequence shown here is derived from an EMBL/GenBank/DDBJ whole genome shotgun (WGS) entry which is preliminary data.</text>
</comment>
<feature type="region of interest" description="Disordered" evidence="6">
    <location>
        <begin position="1"/>
        <end position="79"/>
    </location>
</feature>
<dbReference type="GO" id="GO:0016020">
    <property type="term" value="C:membrane"/>
    <property type="evidence" value="ECO:0007669"/>
    <property type="project" value="UniProtKB-SubCell"/>
</dbReference>
<evidence type="ECO:0000256" key="4">
    <source>
        <dbReference type="ARBA" id="ARBA00022989"/>
    </source>
</evidence>
<feature type="transmembrane region" description="Helical" evidence="7">
    <location>
        <begin position="241"/>
        <end position="261"/>
    </location>
</feature>
<evidence type="ECO:0000256" key="6">
    <source>
        <dbReference type="SAM" id="MobiDB-lite"/>
    </source>
</evidence>